<keyword evidence="9" id="KW-0067">ATP-binding</keyword>
<dbReference type="PANTHER" id="PTHR45436">
    <property type="entry name" value="SENSOR HISTIDINE KINASE YKOH"/>
    <property type="match status" value="1"/>
</dbReference>
<dbReference type="EC" id="2.7.13.3" evidence="3"/>
<dbReference type="InterPro" id="IPR005467">
    <property type="entry name" value="His_kinase_dom"/>
</dbReference>
<dbReference type="GO" id="GO:0005886">
    <property type="term" value="C:plasma membrane"/>
    <property type="evidence" value="ECO:0007669"/>
    <property type="project" value="TreeGrafter"/>
</dbReference>
<dbReference type="Proteomes" id="UP000298631">
    <property type="component" value="Plasmid unnamed1"/>
</dbReference>
<dbReference type="SUPFAM" id="SSF47384">
    <property type="entry name" value="Homodimeric domain of signal transducing histidine kinase"/>
    <property type="match status" value="1"/>
</dbReference>
<dbReference type="GO" id="GO:0005524">
    <property type="term" value="F:ATP binding"/>
    <property type="evidence" value="ECO:0007669"/>
    <property type="project" value="UniProtKB-KW"/>
</dbReference>
<keyword evidence="4" id="KW-0597">Phosphoprotein</keyword>
<dbReference type="Gene3D" id="3.30.565.10">
    <property type="entry name" value="Histidine kinase-like ATPase, C-terminal domain"/>
    <property type="match status" value="1"/>
</dbReference>
<dbReference type="CDD" id="cd00082">
    <property type="entry name" value="HisKA"/>
    <property type="match status" value="1"/>
</dbReference>
<dbReference type="Gene3D" id="1.10.287.130">
    <property type="match status" value="1"/>
</dbReference>
<name>A0A4P8ELD2_9RHOB</name>
<dbReference type="InterPro" id="IPR003594">
    <property type="entry name" value="HATPase_dom"/>
</dbReference>
<evidence type="ECO:0000256" key="2">
    <source>
        <dbReference type="ARBA" id="ARBA00004141"/>
    </source>
</evidence>
<evidence type="ECO:0000256" key="1">
    <source>
        <dbReference type="ARBA" id="ARBA00000085"/>
    </source>
</evidence>
<keyword evidence="6 12" id="KW-0812">Transmembrane</keyword>
<comment type="catalytic activity">
    <reaction evidence="1">
        <text>ATP + protein L-histidine = ADP + protein N-phospho-L-histidine.</text>
        <dbReference type="EC" id="2.7.13.3"/>
    </reaction>
</comment>
<dbReference type="SUPFAM" id="SSF55874">
    <property type="entry name" value="ATPase domain of HSP90 chaperone/DNA topoisomerase II/histidine kinase"/>
    <property type="match status" value="1"/>
</dbReference>
<keyword evidence="10 12" id="KW-1133">Transmembrane helix</keyword>
<dbReference type="InterPro" id="IPR036097">
    <property type="entry name" value="HisK_dim/P_sf"/>
</dbReference>
<dbReference type="InterPro" id="IPR050428">
    <property type="entry name" value="TCS_sensor_his_kinase"/>
</dbReference>
<feature type="transmembrane region" description="Helical" evidence="12">
    <location>
        <begin position="12"/>
        <end position="34"/>
    </location>
</feature>
<keyword evidence="8" id="KW-0418">Kinase</keyword>
<accession>A0A4P8ELD2</accession>
<keyword evidence="5" id="KW-0808">Transferase</keyword>
<keyword evidence="7" id="KW-0547">Nucleotide-binding</keyword>
<dbReference type="PROSITE" id="PS50109">
    <property type="entry name" value="HIS_KIN"/>
    <property type="match status" value="1"/>
</dbReference>
<evidence type="ECO:0000313" key="15">
    <source>
        <dbReference type="Proteomes" id="UP000298631"/>
    </source>
</evidence>
<keyword evidence="12" id="KW-0472">Membrane</keyword>
<keyword evidence="14" id="KW-0614">Plasmid</keyword>
<evidence type="ECO:0000256" key="7">
    <source>
        <dbReference type="ARBA" id="ARBA00022741"/>
    </source>
</evidence>
<evidence type="ECO:0000259" key="13">
    <source>
        <dbReference type="PROSITE" id="PS50109"/>
    </source>
</evidence>
<feature type="domain" description="Histidine kinase" evidence="13">
    <location>
        <begin position="220"/>
        <end position="409"/>
    </location>
</feature>
<dbReference type="KEGG" id="pseb:EOK75_19225"/>
<dbReference type="Pfam" id="PF02518">
    <property type="entry name" value="HATPase_c"/>
    <property type="match status" value="1"/>
</dbReference>
<feature type="transmembrane region" description="Helical" evidence="12">
    <location>
        <begin position="136"/>
        <end position="155"/>
    </location>
</feature>
<keyword evidence="11" id="KW-0902">Two-component regulatory system</keyword>
<dbReference type="RefSeq" id="WP_137195618.1">
    <property type="nucleotide sequence ID" value="NZ_CP039965.1"/>
</dbReference>
<keyword evidence="15" id="KW-1185">Reference proteome</keyword>
<evidence type="ECO:0000256" key="11">
    <source>
        <dbReference type="ARBA" id="ARBA00023012"/>
    </source>
</evidence>
<dbReference type="SMART" id="SM00388">
    <property type="entry name" value="HisKA"/>
    <property type="match status" value="1"/>
</dbReference>
<geneLocation type="plasmid" evidence="14 15">
    <name>unnamed1</name>
</geneLocation>
<dbReference type="InterPro" id="IPR003661">
    <property type="entry name" value="HisK_dim/P_dom"/>
</dbReference>
<evidence type="ECO:0000256" key="12">
    <source>
        <dbReference type="SAM" id="Phobius"/>
    </source>
</evidence>
<dbReference type="Pfam" id="PF00512">
    <property type="entry name" value="HisKA"/>
    <property type="match status" value="1"/>
</dbReference>
<proteinExistence type="predicted"/>
<protein>
    <recommendedName>
        <fullName evidence="3">histidine kinase</fullName>
        <ecNumber evidence="3">2.7.13.3</ecNumber>
    </recommendedName>
</protein>
<evidence type="ECO:0000256" key="6">
    <source>
        <dbReference type="ARBA" id="ARBA00022692"/>
    </source>
</evidence>
<organism evidence="14 15">
    <name type="scientific">Pseudorhodobacter turbinis</name>
    <dbReference type="NCBI Taxonomy" id="2500533"/>
    <lineage>
        <taxon>Bacteria</taxon>
        <taxon>Pseudomonadati</taxon>
        <taxon>Pseudomonadota</taxon>
        <taxon>Alphaproteobacteria</taxon>
        <taxon>Rhodobacterales</taxon>
        <taxon>Paracoccaceae</taxon>
        <taxon>Pseudorhodobacter</taxon>
    </lineage>
</organism>
<reference evidence="14 15" key="1">
    <citation type="submission" date="2019-05" db="EMBL/GenBank/DDBJ databases">
        <title>Pseudorhodobacter turbinis sp. nov., isolated from the gut of the Korean turban shell.</title>
        <authorList>
            <person name="Jeong Y.-S."/>
            <person name="Kang W.-R."/>
            <person name="Bae J.-W."/>
        </authorList>
    </citation>
    <scope>NUCLEOTIDE SEQUENCE [LARGE SCALE GENOMIC DNA]</scope>
    <source>
        <strain evidence="14 15">S12M18</strain>
        <plasmid evidence="14 15">unnamed1</plasmid>
    </source>
</reference>
<evidence type="ECO:0000256" key="3">
    <source>
        <dbReference type="ARBA" id="ARBA00012438"/>
    </source>
</evidence>
<dbReference type="OrthoDB" id="9809766at2"/>
<comment type="subcellular location">
    <subcellularLocation>
        <location evidence="2">Membrane</location>
        <topology evidence="2">Multi-pass membrane protein</topology>
    </subcellularLocation>
</comment>
<gene>
    <name evidence="14" type="ORF">EOK75_19225</name>
</gene>
<evidence type="ECO:0000256" key="10">
    <source>
        <dbReference type="ARBA" id="ARBA00022989"/>
    </source>
</evidence>
<dbReference type="GO" id="GO:0000155">
    <property type="term" value="F:phosphorelay sensor kinase activity"/>
    <property type="evidence" value="ECO:0007669"/>
    <property type="project" value="InterPro"/>
</dbReference>
<dbReference type="SMART" id="SM00387">
    <property type="entry name" value="HATPase_c"/>
    <property type="match status" value="1"/>
</dbReference>
<sequence>MTRTWSIRRRLTRYVLGLVLLAWAATVLIATFAIRYEMNEILDEELQTVAEATALFLEDAEGPPNPRVIGLTDASGNRVLRVTRTGQSTADAPWPVLEKDGFHDRAGWRVLRLAAGGGIVEVGHDMSWRREELWEAASSMLVMILPMIALLIWGLRRSLAQALAPLERLAATIAARKPEDLSPVPLDDLSQETLPLIAGMNAYIARIETLRLAERQFIANAAHELRTPIASIRARLELSSDPDAKLAVPQLKSLTHRLERLLQLSRSEAGLGLGAGPSDLVQILRLVIEEVGRNTDRPLHFDDGDHEQMIVPHDSDALAILFRNLLENAVEHGTGTVRVRLGPGAQLRVENPTDNPGFLEGPFRKGAQSGGAGLGLSIVSALVNVMGARIDKQISDGQAVVTVTFADRAQ</sequence>
<evidence type="ECO:0000256" key="8">
    <source>
        <dbReference type="ARBA" id="ARBA00022777"/>
    </source>
</evidence>
<dbReference type="EMBL" id="CP039965">
    <property type="protein sequence ID" value="QCO57809.1"/>
    <property type="molecule type" value="Genomic_DNA"/>
</dbReference>
<dbReference type="InterPro" id="IPR036890">
    <property type="entry name" value="HATPase_C_sf"/>
</dbReference>
<evidence type="ECO:0000256" key="4">
    <source>
        <dbReference type="ARBA" id="ARBA00022553"/>
    </source>
</evidence>
<evidence type="ECO:0000256" key="9">
    <source>
        <dbReference type="ARBA" id="ARBA00022840"/>
    </source>
</evidence>
<evidence type="ECO:0000313" key="14">
    <source>
        <dbReference type="EMBL" id="QCO57809.1"/>
    </source>
</evidence>
<evidence type="ECO:0000256" key="5">
    <source>
        <dbReference type="ARBA" id="ARBA00022679"/>
    </source>
</evidence>
<dbReference type="AlphaFoldDB" id="A0A4P8ELD2"/>
<dbReference type="PANTHER" id="PTHR45436:SF14">
    <property type="entry name" value="SENSOR PROTEIN QSEC"/>
    <property type="match status" value="1"/>
</dbReference>